<dbReference type="eggNOG" id="COG0252">
    <property type="taxonomic scope" value="Bacteria"/>
</dbReference>
<dbReference type="EC" id="1.21.4.1" evidence="1"/>
<proteinExistence type="predicted"/>
<gene>
    <name evidence="1" type="ORF">BISU_0854</name>
</gene>
<dbReference type="STRING" id="77635.BISU_0854"/>
<dbReference type="InterPro" id="IPR015417">
    <property type="entry name" value="Gly_reductase_pB_sua/b"/>
</dbReference>
<sequence length="608" mass="63950">MSLSLNELEVHMADPAVLCCRRPAGTVLSAQDFEDPTIFDDMVESNLMTLNDDGLTIGQALGGTLKSDGEALTQLTADLVEGSATAAPSEPEASAEASADAVSAGATPVVPATPAVPAPPLAALAGAPADTPSGYIHLHLDKAEGLDLVFPAGAGLSANIAQTATATPAAAYALDAAESEPAPEERVMRTLVKKDYPVSSVVIGQTTSYADGVLSIDGALIEAAEQADPLVKKVTMDVIAPEDRHVYSNTIMDVIPIAAKAEGSLGEGVTNVLSGAVFVLTGMDEAGVQIHEFGSCEGFLDEKIRYGRPGCPDEGDIMIRVDVQIEQGTGMERRGPFAAHSACDAIVHAIREQIKDLSEQTPIAQETFKDVRRKDRPRVVLVKEIMGQGAMHDNLLVPTEPCGVQGGEKNVDMGNVPVVLSPNEVLDGGIHALACIGPATKEITRHFFREPLVEALQTDEELDLTGVVFIGSPQVNDEKSFVSGRLGSLIEAMEVDGAIITTEGFGNNHIDFSENIAAIGSRGVPVVGVTFAAYQGQLVVGNKYMDAMIELNKDPGGFENEILADNTLTEDDAERAILMLKTKMAGIPIAAPERKWDESVIEANQALV</sequence>
<dbReference type="Pfam" id="PF09338">
    <property type="entry name" value="Gly_reductase"/>
    <property type="match status" value="1"/>
</dbReference>
<dbReference type="OrthoDB" id="3651437at2"/>
<dbReference type="EMBL" id="JGZR01000007">
    <property type="protein sequence ID" value="KFJ02928.1"/>
    <property type="molecule type" value="Genomic_DNA"/>
</dbReference>
<reference evidence="1 2" key="1">
    <citation type="submission" date="2014-03" db="EMBL/GenBank/DDBJ databases">
        <title>Genomics of Bifidobacteria.</title>
        <authorList>
            <person name="Ventura M."/>
            <person name="Milani C."/>
            <person name="Lugli G.A."/>
        </authorList>
    </citation>
    <scope>NUCLEOTIDE SEQUENCE [LARGE SCALE GENOMIC DNA]</scope>
    <source>
        <strain evidence="1 2">LMG 11597</strain>
    </source>
</reference>
<dbReference type="AlphaFoldDB" id="A0A087E577"/>
<comment type="caution">
    <text evidence="1">The sequence shown here is derived from an EMBL/GenBank/DDBJ whole genome shotgun (WGS) entry which is preliminary data.</text>
</comment>
<dbReference type="Proteomes" id="UP000029055">
    <property type="component" value="Unassembled WGS sequence"/>
</dbReference>
<dbReference type="eggNOG" id="COG5275">
    <property type="taxonomic scope" value="Bacteria"/>
</dbReference>
<keyword evidence="1" id="KW-0560">Oxidoreductase</keyword>
<dbReference type="RefSeq" id="WP_024464150.1">
    <property type="nucleotide sequence ID" value="NZ_CP062939.1"/>
</dbReference>
<dbReference type="InterPro" id="IPR031002">
    <property type="entry name" value="D_pro_red_PrdA"/>
</dbReference>
<dbReference type="NCBIfam" id="TIGR04480">
    <property type="entry name" value="D_pro_red_PrdA"/>
    <property type="match status" value="1"/>
</dbReference>
<protein>
    <submittedName>
        <fullName evidence="1">D-proline reductase (Dithiol)</fullName>
        <ecNumber evidence="1">1.21.4.1</ecNumber>
    </submittedName>
</protein>
<dbReference type="GO" id="GO:0050002">
    <property type="term" value="F:D-proline reductase activity"/>
    <property type="evidence" value="ECO:0007669"/>
    <property type="project" value="UniProtKB-EC"/>
</dbReference>
<evidence type="ECO:0000313" key="1">
    <source>
        <dbReference type="EMBL" id="KFJ02928.1"/>
    </source>
</evidence>
<evidence type="ECO:0000313" key="2">
    <source>
        <dbReference type="Proteomes" id="UP000029055"/>
    </source>
</evidence>
<accession>A0A087E577</accession>
<keyword evidence="2" id="KW-1185">Reference proteome</keyword>
<organism evidence="1 2">
    <name type="scientific">Bifidobacterium subtile</name>
    <dbReference type="NCBI Taxonomy" id="77635"/>
    <lineage>
        <taxon>Bacteria</taxon>
        <taxon>Bacillati</taxon>
        <taxon>Actinomycetota</taxon>
        <taxon>Actinomycetes</taxon>
        <taxon>Bifidobacteriales</taxon>
        <taxon>Bifidobacteriaceae</taxon>
        <taxon>Bifidobacterium</taxon>
    </lineage>
</organism>
<name>A0A087E577_9BIFI</name>